<evidence type="ECO:0000259" key="3">
    <source>
        <dbReference type="Pfam" id="PF00892"/>
    </source>
</evidence>
<dbReference type="PANTHER" id="PTHR22911">
    <property type="entry name" value="ACYL-MALONYL CONDENSING ENZYME-RELATED"/>
    <property type="match status" value="1"/>
</dbReference>
<feature type="transmembrane region" description="Helical" evidence="2">
    <location>
        <begin position="116"/>
        <end position="133"/>
    </location>
</feature>
<feature type="transmembrane region" description="Helical" evidence="2">
    <location>
        <begin position="145"/>
        <end position="168"/>
    </location>
</feature>
<keyword evidence="2" id="KW-1133">Transmembrane helix</keyword>
<feature type="domain" description="EamA" evidence="3">
    <location>
        <begin position="3"/>
        <end position="133"/>
    </location>
</feature>
<dbReference type="RefSeq" id="WP_130475678.1">
    <property type="nucleotide sequence ID" value="NZ_SFCC01000006.1"/>
</dbReference>
<keyword evidence="2" id="KW-0472">Membrane</keyword>
<organism evidence="4 5">
    <name type="scientific">Amycolatopsis suaedae</name>
    <dbReference type="NCBI Taxonomy" id="2510978"/>
    <lineage>
        <taxon>Bacteria</taxon>
        <taxon>Bacillati</taxon>
        <taxon>Actinomycetota</taxon>
        <taxon>Actinomycetes</taxon>
        <taxon>Pseudonocardiales</taxon>
        <taxon>Pseudonocardiaceae</taxon>
        <taxon>Amycolatopsis</taxon>
    </lineage>
</organism>
<dbReference type="Proteomes" id="UP000292003">
    <property type="component" value="Unassembled WGS sequence"/>
</dbReference>
<keyword evidence="2" id="KW-0812">Transmembrane</keyword>
<gene>
    <name evidence="4" type="ORF">EWH70_13355</name>
</gene>
<comment type="caution">
    <text evidence="4">The sequence shown here is derived from an EMBL/GenBank/DDBJ whole genome shotgun (WGS) entry which is preliminary data.</text>
</comment>
<dbReference type="PANTHER" id="PTHR22911:SF137">
    <property type="entry name" value="SOLUTE CARRIER FAMILY 35 MEMBER G2-RELATED"/>
    <property type="match status" value="1"/>
</dbReference>
<feature type="domain" description="EamA" evidence="3">
    <location>
        <begin position="152"/>
        <end position="279"/>
    </location>
</feature>
<protein>
    <submittedName>
        <fullName evidence="4">DMT family transporter</fullName>
    </submittedName>
</protein>
<name>A0A4V2EM09_9PSEU</name>
<evidence type="ECO:0000313" key="4">
    <source>
        <dbReference type="EMBL" id="RZQ63425.1"/>
    </source>
</evidence>
<sequence>MNLGILLALASALAYGAADFIGGAGSRRYSSWQIVLAGQAAGALVMLVAGLLLPGNPAVADFAWALLAGAGSATGGIFLFRGLARGRMGLVAPISAVGAAILPVLVGVAFGERPGWLVWVGVLVALPGIWLVSREATPDRSSGTRGALVDGAVAGVGFGVLFIALAQIPDDAGLLPLAANQLIGAVLTMVAATSLGQPWWPRRGEAAVVRWGSASGVLGAAGTLAFMLSTGTTSLGIAGVLASLYPAVTVLLAAGVLGERIGGSQRTGIAICTLAVVTLALG</sequence>
<dbReference type="InterPro" id="IPR000620">
    <property type="entry name" value="EamA_dom"/>
</dbReference>
<feature type="transmembrane region" description="Helical" evidence="2">
    <location>
        <begin position="90"/>
        <end position="110"/>
    </location>
</feature>
<evidence type="ECO:0000256" key="2">
    <source>
        <dbReference type="SAM" id="Phobius"/>
    </source>
</evidence>
<dbReference type="Pfam" id="PF00892">
    <property type="entry name" value="EamA"/>
    <property type="match status" value="2"/>
</dbReference>
<dbReference type="InterPro" id="IPR037185">
    <property type="entry name" value="EmrE-like"/>
</dbReference>
<accession>A0A4V2EM09</accession>
<feature type="transmembrane region" description="Helical" evidence="2">
    <location>
        <begin position="62"/>
        <end position="83"/>
    </location>
</feature>
<dbReference type="AlphaFoldDB" id="A0A4V2EM09"/>
<dbReference type="OrthoDB" id="68076at2"/>
<dbReference type="EMBL" id="SFCC01000006">
    <property type="protein sequence ID" value="RZQ63425.1"/>
    <property type="molecule type" value="Genomic_DNA"/>
</dbReference>
<proteinExistence type="inferred from homology"/>
<dbReference type="SUPFAM" id="SSF103481">
    <property type="entry name" value="Multidrug resistance efflux transporter EmrE"/>
    <property type="match status" value="2"/>
</dbReference>
<feature type="transmembrane region" description="Helical" evidence="2">
    <location>
        <begin position="235"/>
        <end position="257"/>
    </location>
</feature>
<evidence type="ECO:0000313" key="5">
    <source>
        <dbReference type="Proteomes" id="UP000292003"/>
    </source>
</evidence>
<keyword evidence="5" id="KW-1185">Reference proteome</keyword>
<dbReference type="GO" id="GO:0016020">
    <property type="term" value="C:membrane"/>
    <property type="evidence" value="ECO:0007669"/>
    <property type="project" value="InterPro"/>
</dbReference>
<reference evidence="4 5" key="1">
    <citation type="submission" date="2019-02" db="EMBL/GenBank/DDBJ databases">
        <title>Draft genome sequence of Amycolatopsis sp. 8-3EHSu isolated from roots of Suaeda maritima.</title>
        <authorList>
            <person name="Duangmal K."/>
            <person name="Chantavorakit T."/>
        </authorList>
    </citation>
    <scope>NUCLEOTIDE SEQUENCE [LARGE SCALE GENOMIC DNA]</scope>
    <source>
        <strain evidence="4 5">8-3EHSu</strain>
    </source>
</reference>
<evidence type="ECO:0000256" key="1">
    <source>
        <dbReference type="ARBA" id="ARBA00007362"/>
    </source>
</evidence>
<feature type="transmembrane region" description="Helical" evidence="2">
    <location>
        <begin position="174"/>
        <end position="196"/>
    </location>
</feature>
<comment type="similarity">
    <text evidence="1">Belongs to the EamA transporter family.</text>
</comment>
<feature type="transmembrane region" description="Helical" evidence="2">
    <location>
        <begin position="208"/>
        <end position="229"/>
    </location>
</feature>